<dbReference type="AlphaFoldDB" id="A0A7S0S8E2"/>
<gene>
    <name evidence="3" type="ORF">MANT1106_LOCUS2230</name>
</gene>
<sequence length="255" mass="26927">MASCAAASSGMMVGSASSLGRVTRRQGAGGRRCVARRAVIAGGARAAVEVVAGSMGDPPVNVVVQTARGELIDCMSALMRNRIIFIGDRIDENVATRICAELLALQYEDPRADIKIFLNCTSGTQYCVTTILDMMDYVSPDISVIAMGCVAGPPALLLAGATKGKRFAYPSARIILSQPLGGLAGTSYEVRIQAKELSRNARVQVALFAQFTGRSFDDMGQNLTRDTYMSPTEAITEGLIDGVIGLNEVKLARAA</sequence>
<dbReference type="PRINTS" id="PR00127">
    <property type="entry name" value="CLPPROTEASEP"/>
</dbReference>
<dbReference type="InterPro" id="IPR023562">
    <property type="entry name" value="ClpP/TepA"/>
</dbReference>
<dbReference type="CDD" id="cd07017">
    <property type="entry name" value="S14_ClpP_2"/>
    <property type="match status" value="1"/>
</dbReference>
<dbReference type="GO" id="GO:0009536">
    <property type="term" value="C:plastid"/>
    <property type="evidence" value="ECO:0007669"/>
    <property type="project" value="UniProtKB-ARBA"/>
</dbReference>
<protein>
    <recommendedName>
        <fullName evidence="2">ATP-dependent Clp protease proteolytic subunit</fullName>
    </recommendedName>
</protein>
<dbReference type="GO" id="GO:0006515">
    <property type="term" value="P:protein quality control for misfolded or incompletely synthesized proteins"/>
    <property type="evidence" value="ECO:0007669"/>
    <property type="project" value="TreeGrafter"/>
</dbReference>
<organism evidence="3">
    <name type="scientific">Mantoniella antarctica</name>
    <dbReference type="NCBI Taxonomy" id="81844"/>
    <lineage>
        <taxon>Eukaryota</taxon>
        <taxon>Viridiplantae</taxon>
        <taxon>Chlorophyta</taxon>
        <taxon>Mamiellophyceae</taxon>
        <taxon>Mamiellales</taxon>
        <taxon>Mamiellaceae</taxon>
        <taxon>Mantoniella</taxon>
    </lineage>
</organism>
<accession>A0A7S0S8E2</accession>
<reference evidence="3" key="1">
    <citation type="submission" date="2021-01" db="EMBL/GenBank/DDBJ databases">
        <authorList>
            <person name="Corre E."/>
            <person name="Pelletier E."/>
            <person name="Niang G."/>
            <person name="Scheremetjew M."/>
            <person name="Finn R."/>
            <person name="Kale V."/>
            <person name="Holt S."/>
            <person name="Cochrane G."/>
            <person name="Meng A."/>
            <person name="Brown T."/>
            <person name="Cohen L."/>
        </authorList>
    </citation>
    <scope>NUCLEOTIDE SEQUENCE</scope>
    <source>
        <strain evidence="3">SL-175</strain>
    </source>
</reference>
<evidence type="ECO:0000256" key="1">
    <source>
        <dbReference type="ARBA" id="ARBA00007039"/>
    </source>
</evidence>
<dbReference type="Gene3D" id="3.90.226.10">
    <property type="entry name" value="2-enoyl-CoA Hydratase, Chain A, domain 1"/>
    <property type="match status" value="1"/>
</dbReference>
<dbReference type="GO" id="GO:0004176">
    <property type="term" value="F:ATP-dependent peptidase activity"/>
    <property type="evidence" value="ECO:0007669"/>
    <property type="project" value="InterPro"/>
</dbReference>
<dbReference type="SUPFAM" id="SSF52096">
    <property type="entry name" value="ClpP/crotonase"/>
    <property type="match status" value="1"/>
</dbReference>
<dbReference type="InterPro" id="IPR029045">
    <property type="entry name" value="ClpP/crotonase-like_dom_sf"/>
</dbReference>
<dbReference type="GO" id="GO:0051117">
    <property type="term" value="F:ATPase binding"/>
    <property type="evidence" value="ECO:0007669"/>
    <property type="project" value="TreeGrafter"/>
</dbReference>
<dbReference type="EMBL" id="HBFC01004193">
    <property type="protein sequence ID" value="CAD8699548.1"/>
    <property type="molecule type" value="Transcribed_RNA"/>
</dbReference>
<dbReference type="GO" id="GO:0004252">
    <property type="term" value="F:serine-type endopeptidase activity"/>
    <property type="evidence" value="ECO:0007669"/>
    <property type="project" value="InterPro"/>
</dbReference>
<dbReference type="Pfam" id="PF00574">
    <property type="entry name" value="CLP_protease"/>
    <property type="match status" value="1"/>
</dbReference>
<dbReference type="PANTHER" id="PTHR10381:SF11">
    <property type="entry name" value="ATP-DEPENDENT CLP PROTEASE PROTEOLYTIC SUBUNIT, MITOCHONDRIAL"/>
    <property type="match status" value="1"/>
</dbReference>
<dbReference type="GO" id="GO:0009368">
    <property type="term" value="C:endopeptidase Clp complex"/>
    <property type="evidence" value="ECO:0007669"/>
    <property type="project" value="TreeGrafter"/>
</dbReference>
<dbReference type="InterPro" id="IPR001907">
    <property type="entry name" value="ClpP"/>
</dbReference>
<evidence type="ECO:0000256" key="2">
    <source>
        <dbReference type="RuleBase" id="RU003567"/>
    </source>
</evidence>
<proteinExistence type="inferred from homology"/>
<evidence type="ECO:0000313" key="3">
    <source>
        <dbReference type="EMBL" id="CAD8699548.1"/>
    </source>
</evidence>
<name>A0A7S0S8E2_9CHLO</name>
<comment type="similarity">
    <text evidence="1 2">Belongs to the peptidase S14 family.</text>
</comment>
<dbReference type="PANTHER" id="PTHR10381">
    <property type="entry name" value="ATP-DEPENDENT CLP PROTEASE PROTEOLYTIC SUBUNIT"/>
    <property type="match status" value="1"/>
</dbReference>